<gene>
    <name evidence="2" type="ORF">SCA03_22430</name>
</gene>
<dbReference type="Proteomes" id="UP000319210">
    <property type="component" value="Unassembled WGS sequence"/>
</dbReference>
<evidence type="ECO:0000313" key="2">
    <source>
        <dbReference type="EMBL" id="GEB49692.1"/>
    </source>
</evidence>
<organism evidence="2 3">
    <name type="scientific">Streptomyces cacaoi</name>
    <dbReference type="NCBI Taxonomy" id="1898"/>
    <lineage>
        <taxon>Bacteria</taxon>
        <taxon>Bacillati</taxon>
        <taxon>Actinomycetota</taxon>
        <taxon>Actinomycetes</taxon>
        <taxon>Kitasatosporales</taxon>
        <taxon>Streptomycetaceae</taxon>
        <taxon>Streptomyces</taxon>
    </lineage>
</organism>
<keyword evidence="1" id="KW-0812">Transmembrane</keyword>
<feature type="transmembrane region" description="Helical" evidence="1">
    <location>
        <begin position="50"/>
        <end position="67"/>
    </location>
</feature>
<dbReference type="EMBL" id="BJMM01000008">
    <property type="protein sequence ID" value="GEB49692.1"/>
    <property type="molecule type" value="Genomic_DNA"/>
</dbReference>
<protein>
    <submittedName>
        <fullName evidence="2">Uncharacterized protein</fullName>
    </submittedName>
</protein>
<dbReference type="RefSeq" id="WP_086815040.1">
    <property type="nucleotide sequence ID" value="NZ_BJMM01000008.1"/>
</dbReference>
<keyword evidence="1" id="KW-0472">Membrane</keyword>
<evidence type="ECO:0000313" key="3">
    <source>
        <dbReference type="Proteomes" id="UP000319210"/>
    </source>
</evidence>
<reference evidence="2 3" key="1">
    <citation type="submission" date="2019-06" db="EMBL/GenBank/DDBJ databases">
        <title>Whole genome shotgun sequence of Streptomyces cacaoi subsp. cacaoi NBRC 12748.</title>
        <authorList>
            <person name="Hosoyama A."/>
            <person name="Uohara A."/>
            <person name="Ohji S."/>
            <person name="Ichikawa N."/>
        </authorList>
    </citation>
    <scope>NUCLEOTIDE SEQUENCE [LARGE SCALE GENOMIC DNA]</scope>
    <source>
        <strain evidence="2 3">NBRC 12748</strain>
    </source>
</reference>
<proteinExistence type="predicted"/>
<comment type="caution">
    <text evidence="2">The sequence shown here is derived from an EMBL/GenBank/DDBJ whole genome shotgun (WGS) entry which is preliminary data.</text>
</comment>
<name>A0A4Y3QWU6_STRCI</name>
<evidence type="ECO:0000256" key="1">
    <source>
        <dbReference type="SAM" id="Phobius"/>
    </source>
</evidence>
<dbReference type="AlphaFoldDB" id="A0A4Y3QWU6"/>
<sequence>MPALFHYEVVQDPSAVTVKAGITDISPTEVKAEVTWIEPFSCTLHSRDQGIIQTVGTVVAAFGLLFLEKPYTYLRDQVVGAEQKFSFEKPIGFSFTANDDTVTVNAASLAVETHHGMLMAHGSVEIG</sequence>
<keyword evidence="1" id="KW-1133">Transmembrane helix</keyword>
<accession>A0A4Y3QWU6</accession>
<keyword evidence="3" id="KW-1185">Reference proteome</keyword>